<dbReference type="InterPro" id="IPR004158">
    <property type="entry name" value="DUF247_pln"/>
</dbReference>
<dbReference type="OrthoDB" id="591587at2759"/>
<proteinExistence type="predicted"/>
<keyword evidence="4" id="KW-1185">Reference proteome</keyword>
<accession>A0A834Z3R0</accession>
<protein>
    <submittedName>
        <fullName evidence="3">Uncharacterized protein</fullName>
    </submittedName>
</protein>
<keyword evidence="2" id="KW-1133">Transmembrane helix</keyword>
<evidence type="ECO:0000313" key="4">
    <source>
        <dbReference type="Proteomes" id="UP000655225"/>
    </source>
</evidence>
<name>A0A834Z3R0_TETSI</name>
<keyword evidence="2" id="KW-0812">Transmembrane</keyword>
<dbReference type="OMA" id="RGILANW"/>
<dbReference type="PANTHER" id="PTHR31170:SF17">
    <property type="match status" value="1"/>
</dbReference>
<comment type="caution">
    <text evidence="3">The sequence shown here is derived from an EMBL/GenBank/DDBJ whole genome shotgun (WGS) entry which is preliminary data.</text>
</comment>
<dbReference type="Pfam" id="PF03140">
    <property type="entry name" value="DUF247"/>
    <property type="match status" value="1"/>
</dbReference>
<keyword evidence="2" id="KW-0472">Membrane</keyword>
<gene>
    <name evidence="3" type="ORF">HHK36_015790</name>
</gene>
<evidence type="ECO:0000313" key="3">
    <source>
        <dbReference type="EMBL" id="KAF8399920.1"/>
    </source>
</evidence>
<dbReference type="Proteomes" id="UP000655225">
    <property type="component" value="Unassembled WGS sequence"/>
</dbReference>
<evidence type="ECO:0000256" key="2">
    <source>
        <dbReference type="SAM" id="Phobius"/>
    </source>
</evidence>
<dbReference type="PANTHER" id="PTHR31170">
    <property type="entry name" value="BNAC04G53230D PROTEIN"/>
    <property type="match status" value="1"/>
</dbReference>
<evidence type="ECO:0000256" key="1">
    <source>
        <dbReference type="SAM" id="Coils"/>
    </source>
</evidence>
<dbReference type="AlphaFoldDB" id="A0A834Z3R0"/>
<feature type="coiled-coil region" evidence="1">
    <location>
        <begin position="3"/>
        <end position="30"/>
    </location>
</feature>
<organism evidence="3 4">
    <name type="scientific">Tetracentron sinense</name>
    <name type="common">Spur-leaf</name>
    <dbReference type="NCBI Taxonomy" id="13715"/>
    <lineage>
        <taxon>Eukaryota</taxon>
        <taxon>Viridiplantae</taxon>
        <taxon>Streptophyta</taxon>
        <taxon>Embryophyta</taxon>
        <taxon>Tracheophyta</taxon>
        <taxon>Spermatophyta</taxon>
        <taxon>Magnoliopsida</taxon>
        <taxon>Trochodendrales</taxon>
        <taxon>Trochodendraceae</taxon>
        <taxon>Tetracentron</taxon>
    </lineage>
</organism>
<reference evidence="3 4" key="1">
    <citation type="submission" date="2020-04" db="EMBL/GenBank/DDBJ databases">
        <title>Plant Genome Project.</title>
        <authorList>
            <person name="Zhang R.-G."/>
        </authorList>
    </citation>
    <scope>NUCLEOTIDE SEQUENCE [LARGE SCALE GENOMIC DNA]</scope>
    <source>
        <strain evidence="3">YNK0</strain>
        <tissue evidence="3">Leaf</tissue>
    </source>
</reference>
<sequence>MERKMAETDREDTSIEIRDLEELAKKATSSVQGKLCKKSPWPLVRSIFRVPKVLRKHNENAYLPDIVSIGPFHHGKESLEAMEEVKHWYLDALLSRLKSSQVSTSLESLMTSTALFEEDARECYAERVNHSHEEFLEMMVVDGCFIIELFRKREFEGLRDKDDSIFNMSWMIPNLGHDLMLLENQLPWFVLEHLFNQTKDSDAQPSLAKLAVSFFGFMMPMTVEATPSSLIINKHLLDLLRNCIVATSTSPSLPAQNTKLDLIPCAIHLLDAGVNFQVSTADNILDIKFSDGVMTIPPLRIHELTGSVFRNIIAYEQCDCQCTGRITSYAVLLSRLIDSSKDVDLLCREKILENWLSPEDVSLLFNRLYNDAGVYHFCYDQLCKEVNDYYHTDWPKWRATLKRDYFSTPWTVLSFAAAVVLLLLTFIQTLFAVL</sequence>
<feature type="transmembrane region" description="Helical" evidence="2">
    <location>
        <begin position="410"/>
        <end position="433"/>
    </location>
</feature>
<keyword evidence="1" id="KW-0175">Coiled coil</keyword>
<dbReference type="EMBL" id="JABCRI010000010">
    <property type="protein sequence ID" value="KAF8399920.1"/>
    <property type="molecule type" value="Genomic_DNA"/>
</dbReference>